<evidence type="ECO:0000313" key="1">
    <source>
        <dbReference type="EMBL" id="NRD22706.1"/>
    </source>
</evidence>
<dbReference type="RefSeq" id="WP_173300343.1">
    <property type="nucleotide sequence ID" value="NZ_JABRWQ010000002.1"/>
</dbReference>
<protein>
    <submittedName>
        <fullName evidence="1">PD-(D/E)XK nuclease family protein</fullName>
    </submittedName>
</protein>
<evidence type="ECO:0000313" key="2">
    <source>
        <dbReference type="Proteomes" id="UP000805085"/>
    </source>
</evidence>
<accession>A0ABX2E4P8</accession>
<dbReference type="EMBL" id="JABRWQ010000002">
    <property type="protein sequence ID" value="NRD22706.1"/>
    <property type="molecule type" value="Genomic_DNA"/>
</dbReference>
<organism evidence="1 2">
    <name type="scientific">Winogradskyella litoriviva</name>
    <dbReference type="NCBI Taxonomy" id="1220182"/>
    <lineage>
        <taxon>Bacteria</taxon>
        <taxon>Pseudomonadati</taxon>
        <taxon>Bacteroidota</taxon>
        <taxon>Flavobacteriia</taxon>
        <taxon>Flavobacteriales</taxon>
        <taxon>Flavobacteriaceae</taxon>
        <taxon>Winogradskyella</taxon>
    </lineage>
</organism>
<proteinExistence type="predicted"/>
<sequence length="350" mass="41037">MPNQPNIFNYATSELSQDAFIAWLLSWSDAKYKAVNEPLHQLSLKFLESLLTKQSIQLNEISDLKIKTQFHKIDVFVSFIMDSKSYGVIIEDKVHTIEHNNQLARYVNKVKELNSETIIVPIYFKTGYQVNLTRVKENKYHHYTVKDLLKVLKKDNVAQISNDVLTQYHGYILEKEKEYDNADEDANAYVTAPLKDWNWWTCSRFFHEYKNHFNAGWGSVGNKREALLAFWYGGSKFSIRDVESGKLLNLEIYSDVQFSRGRIIISYRIGLKDIEQKNNKNRNKIYGAFKPYLDNENIVHKKAHFKPAKKTIKLVEIKDIDHNMCYKDVVLLLKKIKSISQKFTQEYKDA</sequence>
<name>A0ABX2E4P8_9FLAO</name>
<keyword evidence="2" id="KW-1185">Reference proteome</keyword>
<dbReference type="InterPro" id="IPR029470">
    <property type="entry name" value="PDDEXK_4"/>
</dbReference>
<gene>
    <name evidence="1" type="ORF">HNV10_05610</name>
</gene>
<reference evidence="1 2" key="1">
    <citation type="journal article" date="2015" name="Int. J. Syst. Evol. Microbiol.">
        <title>Winogradskyella litoriviva sp. nov., isolated from coastal seawater.</title>
        <authorList>
            <person name="Nedashkovskaya O.I."/>
            <person name="Kukhlevskiy A.D."/>
            <person name="Zhukova N.V."/>
            <person name="Kim S.J."/>
            <person name="Rhee S.K."/>
            <person name="Mikhailov V.V."/>
        </authorList>
    </citation>
    <scope>NUCLEOTIDE SEQUENCE [LARGE SCALE GENOMIC DNA]</scope>
    <source>
        <strain evidence="1 2">KMM6491</strain>
    </source>
</reference>
<dbReference type="Pfam" id="PF14281">
    <property type="entry name" value="PDDEXK_4"/>
    <property type="match status" value="1"/>
</dbReference>
<dbReference type="Proteomes" id="UP000805085">
    <property type="component" value="Unassembled WGS sequence"/>
</dbReference>
<comment type="caution">
    <text evidence="1">The sequence shown here is derived from an EMBL/GenBank/DDBJ whole genome shotgun (WGS) entry which is preliminary data.</text>
</comment>